<accession>A0ACB9V6N5</accession>
<reference evidence="1" key="1">
    <citation type="submission" date="2022-03" db="EMBL/GenBank/DDBJ databases">
        <title>Genomic analyses of argali, domestic sheep and their hybrids provide insights into chromosomal evolution, heterosis and genetic basis of agronomic traits.</title>
        <authorList>
            <person name="Li M."/>
        </authorList>
    </citation>
    <scope>NUCLEOTIDE SEQUENCE</scope>
    <source>
        <strain evidence="1">F1 hybrid</strain>
    </source>
</reference>
<proteinExistence type="predicted"/>
<sequence length="396" mass="42183">MAGAASRAQVSLISTSFVLKGDATHNQAMVHWTGENSSAPTVGTNTPPALEEGGEVFTGELRSNQVLLLQKVFYQQITGFWTNQPTTAVGAGDSCVEDSGSGIRSPSKEGPGSGQLRKAGKPPARVSELELAGASRWDRAVQRMRPNPVLRGSLVDEWGTRLQVKEAEKVVGALRRDQVSLRMKKNQGGFMEEVMLDMCLKACTKCGKPVGFPGRVGQLAEGSGGDPSLGHGVGVAMIAELVPCVVPGHGLLCRLSWSISPLLSGFGIKPEKEPSVSSSPACGIPLSVSSASFKKAHLPCDGKALLWISLKTPDHSQSGSIPSEDVHIGVIYGVTKQEMTAVPYCWTVFNIGSDDQKEEKWFLLLGTSSRRVPEKTFLSISAMLSVVTERVKDQAV</sequence>
<gene>
    <name evidence="1" type="ORF">MJG53_005668</name>
</gene>
<evidence type="ECO:0000313" key="2">
    <source>
        <dbReference type="Proteomes" id="UP001057279"/>
    </source>
</evidence>
<comment type="caution">
    <text evidence="1">The sequence shown here is derived from an EMBL/GenBank/DDBJ whole genome shotgun (WGS) entry which is preliminary data.</text>
</comment>
<dbReference type="Proteomes" id="UP001057279">
    <property type="component" value="Linkage Group LG04"/>
</dbReference>
<dbReference type="EMBL" id="CM043029">
    <property type="protein sequence ID" value="KAI4585434.1"/>
    <property type="molecule type" value="Genomic_DNA"/>
</dbReference>
<organism evidence="1 2">
    <name type="scientific">Ovis ammon polii x Ovis aries</name>
    <dbReference type="NCBI Taxonomy" id="2918886"/>
    <lineage>
        <taxon>Eukaryota</taxon>
        <taxon>Metazoa</taxon>
        <taxon>Chordata</taxon>
        <taxon>Craniata</taxon>
        <taxon>Vertebrata</taxon>
        <taxon>Euteleostomi</taxon>
        <taxon>Mammalia</taxon>
        <taxon>Eutheria</taxon>
        <taxon>Laurasiatheria</taxon>
        <taxon>Artiodactyla</taxon>
        <taxon>Ruminantia</taxon>
        <taxon>Pecora</taxon>
        <taxon>Bovidae</taxon>
        <taxon>Caprinae</taxon>
        <taxon>Ovis</taxon>
    </lineage>
</organism>
<evidence type="ECO:0000313" key="1">
    <source>
        <dbReference type="EMBL" id="KAI4585434.1"/>
    </source>
</evidence>
<keyword evidence="2" id="KW-1185">Reference proteome</keyword>
<name>A0ACB9V6N5_9CETA</name>
<protein>
    <submittedName>
        <fullName evidence="1">Uncharacterized protein</fullName>
    </submittedName>
</protein>